<dbReference type="InterPro" id="IPR008972">
    <property type="entry name" value="Cupredoxin"/>
</dbReference>
<gene>
    <name evidence="1" type="ORF">SARC_01341</name>
</gene>
<proteinExistence type="predicted"/>
<dbReference type="GeneID" id="25901845"/>
<reference evidence="1 2" key="1">
    <citation type="submission" date="2011-02" db="EMBL/GenBank/DDBJ databases">
        <title>The Genome Sequence of Sphaeroforma arctica JP610.</title>
        <authorList>
            <consortium name="The Broad Institute Genome Sequencing Platform"/>
            <person name="Russ C."/>
            <person name="Cuomo C."/>
            <person name="Young S.K."/>
            <person name="Zeng Q."/>
            <person name="Gargeya S."/>
            <person name="Alvarado L."/>
            <person name="Berlin A."/>
            <person name="Chapman S.B."/>
            <person name="Chen Z."/>
            <person name="Freedman E."/>
            <person name="Gellesch M."/>
            <person name="Goldberg J."/>
            <person name="Griggs A."/>
            <person name="Gujja S."/>
            <person name="Heilman E."/>
            <person name="Heiman D."/>
            <person name="Howarth C."/>
            <person name="Mehta T."/>
            <person name="Neiman D."/>
            <person name="Pearson M."/>
            <person name="Roberts A."/>
            <person name="Saif S."/>
            <person name="Shea T."/>
            <person name="Shenoy N."/>
            <person name="Sisk P."/>
            <person name="Stolte C."/>
            <person name="Sykes S."/>
            <person name="White J."/>
            <person name="Yandava C."/>
            <person name="Burger G."/>
            <person name="Gray M.W."/>
            <person name="Holland P.W.H."/>
            <person name="King N."/>
            <person name="Lang F.B.F."/>
            <person name="Roger A.J."/>
            <person name="Ruiz-Trillo I."/>
            <person name="Haas B."/>
            <person name="Nusbaum C."/>
            <person name="Birren B."/>
        </authorList>
    </citation>
    <scope>NUCLEOTIDE SEQUENCE [LARGE SCALE GENOMIC DNA]</scope>
    <source>
        <strain evidence="1 2">JP610</strain>
    </source>
</reference>
<organism evidence="1 2">
    <name type="scientific">Sphaeroforma arctica JP610</name>
    <dbReference type="NCBI Taxonomy" id="667725"/>
    <lineage>
        <taxon>Eukaryota</taxon>
        <taxon>Ichthyosporea</taxon>
        <taxon>Ichthyophonida</taxon>
        <taxon>Sphaeroforma</taxon>
    </lineage>
</organism>
<keyword evidence="2" id="KW-1185">Reference proteome</keyword>
<protein>
    <submittedName>
        <fullName evidence="1">Uncharacterized protein</fullName>
    </submittedName>
</protein>
<accession>A0A0L0GC78</accession>
<evidence type="ECO:0000313" key="2">
    <source>
        <dbReference type="Proteomes" id="UP000054560"/>
    </source>
</evidence>
<dbReference type="OrthoDB" id="2121828at2759"/>
<dbReference type="AlphaFoldDB" id="A0A0L0GC78"/>
<sequence length="198" mass="21841">MDLTGENFSHSYINFPTSMFPEANYNLVEIKKLRVVNGLSMEALMFGLSDDEACDIYELAFDGVYLETPRASTAIFIPSEGRVDFAVQCSASGLFSLTTVADERLAEHAQIWGPISGQPSNITNTQALFMIVVSDKVDIMELPAVLPELPTYLQKVRSRSENKGSEWETTFSVELSTSEGANAINNQPFNPSETLNII</sequence>
<dbReference type="EMBL" id="KQ241648">
    <property type="protein sequence ID" value="KNC86511.1"/>
    <property type="molecule type" value="Genomic_DNA"/>
</dbReference>
<name>A0A0L0GC78_9EUKA</name>
<evidence type="ECO:0000313" key="1">
    <source>
        <dbReference type="EMBL" id="KNC86511.1"/>
    </source>
</evidence>
<dbReference type="Gene3D" id="2.60.40.420">
    <property type="entry name" value="Cupredoxins - blue copper proteins"/>
    <property type="match status" value="1"/>
</dbReference>
<dbReference type="RefSeq" id="XP_014160413.1">
    <property type="nucleotide sequence ID" value="XM_014304938.1"/>
</dbReference>
<dbReference type="Proteomes" id="UP000054560">
    <property type="component" value="Unassembled WGS sequence"/>
</dbReference>